<dbReference type="AlphaFoldDB" id="M2U2M0"/>
<evidence type="ECO:0000313" key="2">
    <source>
        <dbReference type="Proteomes" id="UP000011717"/>
    </source>
</evidence>
<protein>
    <submittedName>
        <fullName evidence="1">Xanthan biosynthesis glycosyltransferase GumI</fullName>
    </submittedName>
</protein>
<accession>M2U2M0</accession>
<name>M2U2M0_9SPHN</name>
<comment type="caution">
    <text evidence="1">The sequence shown here is derived from an EMBL/GenBank/DDBJ whole genome shotgun (WGS) entry which is preliminary data.</text>
</comment>
<evidence type="ECO:0000313" key="1">
    <source>
        <dbReference type="EMBL" id="EMD82083.1"/>
    </source>
</evidence>
<dbReference type="SUPFAM" id="SSF53756">
    <property type="entry name" value="UDP-Glycosyltransferase/glycogen phosphorylase"/>
    <property type="match status" value="1"/>
</dbReference>
<keyword evidence="1" id="KW-0808">Transferase</keyword>
<dbReference type="EMBL" id="AMRV01000010">
    <property type="protein sequence ID" value="EMD82083.1"/>
    <property type="molecule type" value="Genomic_DNA"/>
</dbReference>
<gene>
    <name evidence="1" type="ORF">C725_2571</name>
</gene>
<proteinExistence type="predicted"/>
<dbReference type="Proteomes" id="UP000011717">
    <property type="component" value="Unassembled WGS sequence"/>
</dbReference>
<reference evidence="1 2" key="1">
    <citation type="journal article" date="2013" name="Genome Announc.">
        <title>Draft Genome Sequence of Strain JLT2015T, Belonging to the Family Sphingomonadaceae of the Alphaproteobacteria.</title>
        <authorList>
            <person name="Tang K."/>
            <person name="Liu K."/>
            <person name="Li S."/>
            <person name="Jiao N."/>
        </authorList>
    </citation>
    <scope>NUCLEOTIDE SEQUENCE [LARGE SCALE GENOMIC DNA]</scope>
    <source>
        <strain evidence="1 2">JLT2015</strain>
    </source>
</reference>
<keyword evidence="2" id="KW-1185">Reference proteome</keyword>
<sequence length="368" mass="40430">MTAAMSEDDKARPQEQPFRIQPMPNWRENAYLDLFYGHLDGIEAASGTLPTWPPEALRTAMAQIDALHFHWPEAIWRGPSGRVTAKSLIDFTRLLTETRRMKRPIFWTVHNLRPHEGAATGDWLGGLLLGRFADLLICHDPQTAKKARARFHPRGEVVVMPHGNYGNAFPPSRPADGVRRELGLDPDRPVLSIIGLLRGYKGFDVALAALRDLPGVQLLIAGTPHETFDLGALKAAAAAQSDVHIVARRLSEQELSDYHGASDLVLLPYRNITGSGALLTALTLHRAVVTSDLPFFSWMLEGHPAAGRTARAGTLAETIHAMLNVPADEREAAAGRLASRYDWSKCAASVAPALLRHLAGTHHRVIRE</sequence>
<dbReference type="Gene3D" id="3.40.50.2000">
    <property type="entry name" value="Glycogen Phosphorylase B"/>
    <property type="match status" value="2"/>
</dbReference>
<organism evidence="1 2">
    <name type="scientific">Pacificimonas flava</name>
    <dbReference type="NCBI Taxonomy" id="1234595"/>
    <lineage>
        <taxon>Bacteria</taxon>
        <taxon>Pseudomonadati</taxon>
        <taxon>Pseudomonadota</taxon>
        <taxon>Alphaproteobacteria</taxon>
        <taxon>Sphingomonadales</taxon>
        <taxon>Sphingosinicellaceae</taxon>
        <taxon>Pacificimonas</taxon>
    </lineage>
</organism>
<dbReference type="GO" id="GO:0016757">
    <property type="term" value="F:glycosyltransferase activity"/>
    <property type="evidence" value="ECO:0007669"/>
    <property type="project" value="InterPro"/>
</dbReference>
<dbReference type="Pfam" id="PF13692">
    <property type="entry name" value="Glyco_trans_1_4"/>
    <property type="match status" value="1"/>
</dbReference>